<dbReference type="InterPro" id="IPR023210">
    <property type="entry name" value="NADP_OxRdtase_dom"/>
</dbReference>
<dbReference type="PANTHER" id="PTHR43364:SF6">
    <property type="entry name" value="OXIDOREDUCTASE-RELATED"/>
    <property type="match status" value="1"/>
</dbReference>
<evidence type="ECO:0000313" key="4">
    <source>
        <dbReference type="Proteomes" id="UP000435837"/>
    </source>
</evidence>
<reference evidence="3" key="2">
    <citation type="submission" date="2022-10" db="EMBL/GenBank/DDBJ databases">
        <title>The complete genomes of actinobacterial strains from the NBC collection.</title>
        <authorList>
            <person name="Joergensen T.S."/>
            <person name="Alvarez Arevalo M."/>
            <person name="Sterndorff E.B."/>
            <person name="Faurdal D."/>
            <person name="Vuksanovic O."/>
            <person name="Mourched A.-S."/>
            <person name="Charusanti P."/>
            <person name="Shaw S."/>
            <person name="Blin K."/>
            <person name="Weber T."/>
        </authorList>
    </citation>
    <scope>NUCLEOTIDE SEQUENCE</scope>
    <source>
        <strain evidence="3">NBC_01256</strain>
    </source>
</reference>
<organism evidence="2 4">
    <name type="scientific">Streptomyces caniferus</name>
    <dbReference type="NCBI Taxonomy" id="285557"/>
    <lineage>
        <taxon>Bacteria</taxon>
        <taxon>Bacillati</taxon>
        <taxon>Actinomycetota</taxon>
        <taxon>Actinomycetes</taxon>
        <taxon>Kitasatosporales</taxon>
        <taxon>Streptomycetaceae</taxon>
        <taxon>Streptomyces</taxon>
    </lineage>
</organism>
<dbReference type="PANTHER" id="PTHR43364">
    <property type="entry name" value="NADH-SPECIFIC METHYLGLYOXAL REDUCTASE-RELATED"/>
    <property type="match status" value="1"/>
</dbReference>
<dbReference type="Proteomes" id="UP001432292">
    <property type="component" value="Chromosome"/>
</dbReference>
<dbReference type="AlphaFoldDB" id="A0A640SAG7"/>
<dbReference type="GeneID" id="96633916"/>
<keyword evidence="5" id="KW-1185">Reference proteome</keyword>
<evidence type="ECO:0000313" key="2">
    <source>
        <dbReference type="EMBL" id="GFE08150.1"/>
    </source>
</evidence>
<proteinExistence type="predicted"/>
<dbReference type="Proteomes" id="UP000435837">
    <property type="component" value="Unassembled WGS sequence"/>
</dbReference>
<dbReference type="RefSeq" id="WP_159478746.1">
    <property type="nucleotide sequence ID" value="NZ_BAAATH010000020.1"/>
</dbReference>
<evidence type="ECO:0000259" key="1">
    <source>
        <dbReference type="Pfam" id="PF00248"/>
    </source>
</evidence>
<sequence>MHYRTLGGDQGPRVSAVCLGTLSFGTTVDAPTSFALLDRFAEAGGTFVDTANHCARWVPGARGDESELLLGRWLRSRDAAGRTVVATKVGARPDPARGTGWPANAEGLGAPAVRAGIEGSLRRLGTDRVDLLYAHLDDRRVRLDDTVEALAGLVRDGTVGSLGATDHRTWRLAEARRTAAGRGLPGFRAVQRRHTYLRPRQGLTQDLDMDTDEELLDYAAEHPDLTLLGYGTLMAGAYSRADRPLPERYDHPGSVARLRVLAEVAAECGATVNQVVLAWLMGGPVPVVPVLGVSSPAQLDESLAALDLRLDPVQRARLDTA</sequence>
<reference evidence="2 4" key="1">
    <citation type="submission" date="2019-12" db="EMBL/GenBank/DDBJ databases">
        <title>Whole genome shotgun sequence of Streptomyces caniferus NBRC 15389.</title>
        <authorList>
            <person name="Ichikawa N."/>
            <person name="Kimura A."/>
            <person name="Kitahashi Y."/>
            <person name="Komaki H."/>
            <person name="Tamura T."/>
        </authorList>
    </citation>
    <scope>NUCLEOTIDE SEQUENCE [LARGE SCALE GENOMIC DNA]</scope>
    <source>
        <strain evidence="2 4">NBRC 15389</strain>
    </source>
</reference>
<dbReference type="GO" id="GO:0005829">
    <property type="term" value="C:cytosol"/>
    <property type="evidence" value="ECO:0007669"/>
    <property type="project" value="TreeGrafter"/>
</dbReference>
<gene>
    <name evidence="3" type="ORF">OG727_34240</name>
    <name evidence="2" type="ORF">Scani_44180</name>
</gene>
<dbReference type="Pfam" id="PF00248">
    <property type="entry name" value="Aldo_ket_red"/>
    <property type="match status" value="1"/>
</dbReference>
<evidence type="ECO:0000313" key="3">
    <source>
        <dbReference type="EMBL" id="WUS26941.1"/>
    </source>
</evidence>
<dbReference type="InterPro" id="IPR036812">
    <property type="entry name" value="NAD(P)_OxRdtase_dom_sf"/>
</dbReference>
<name>A0A640SAG7_9ACTN</name>
<dbReference type="EMBL" id="BLIN01000005">
    <property type="protein sequence ID" value="GFE08150.1"/>
    <property type="molecule type" value="Genomic_DNA"/>
</dbReference>
<protein>
    <submittedName>
        <fullName evidence="3">Aldo/keto reductase</fullName>
    </submittedName>
    <submittedName>
        <fullName evidence="2">Oxidoreductase</fullName>
    </submittedName>
</protein>
<dbReference type="SUPFAM" id="SSF51430">
    <property type="entry name" value="NAD(P)-linked oxidoreductase"/>
    <property type="match status" value="1"/>
</dbReference>
<accession>A0A640SAG7</accession>
<dbReference type="EMBL" id="CP108473">
    <property type="protein sequence ID" value="WUS26941.1"/>
    <property type="molecule type" value="Genomic_DNA"/>
</dbReference>
<feature type="domain" description="NADP-dependent oxidoreductase" evidence="1">
    <location>
        <begin position="17"/>
        <end position="319"/>
    </location>
</feature>
<dbReference type="InterPro" id="IPR050523">
    <property type="entry name" value="AKR_Detox_Biosynth"/>
</dbReference>
<dbReference type="Gene3D" id="3.20.20.100">
    <property type="entry name" value="NADP-dependent oxidoreductase domain"/>
    <property type="match status" value="1"/>
</dbReference>
<evidence type="ECO:0000313" key="5">
    <source>
        <dbReference type="Proteomes" id="UP001432292"/>
    </source>
</evidence>
<dbReference type="OrthoDB" id="9768793at2"/>